<evidence type="ECO:0008006" key="3">
    <source>
        <dbReference type="Google" id="ProtNLM"/>
    </source>
</evidence>
<comment type="caution">
    <text evidence="1">The sequence shown here is derived from an EMBL/GenBank/DDBJ whole genome shotgun (WGS) entry which is preliminary data.</text>
</comment>
<keyword evidence="2" id="KW-1185">Reference proteome</keyword>
<dbReference type="PATRIC" id="fig|151081.8.peg.34"/>
<dbReference type="AlphaFoldDB" id="A0A0F4PZY4"/>
<organism evidence="1 2">
    <name type="scientific">Pseudoalteromonas ruthenica</name>
    <dbReference type="NCBI Taxonomy" id="151081"/>
    <lineage>
        <taxon>Bacteria</taxon>
        <taxon>Pseudomonadati</taxon>
        <taxon>Pseudomonadota</taxon>
        <taxon>Gammaproteobacteria</taxon>
        <taxon>Alteromonadales</taxon>
        <taxon>Pseudoalteromonadaceae</taxon>
        <taxon>Pseudoalteromonas</taxon>
    </lineage>
</organism>
<reference evidence="1 2" key="1">
    <citation type="journal article" date="2015" name="BMC Genomics">
        <title>Genome mining reveals unlocked bioactive potential of marine Gram-negative bacteria.</title>
        <authorList>
            <person name="Machado H."/>
            <person name="Sonnenschein E.C."/>
            <person name="Melchiorsen J."/>
            <person name="Gram L."/>
        </authorList>
    </citation>
    <scope>NUCLEOTIDE SEQUENCE [LARGE SCALE GENOMIC DNA]</scope>
    <source>
        <strain evidence="1 2">S3137</strain>
    </source>
</reference>
<proteinExistence type="predicted"/>
<dbReference type="eggNOG" id="COG3738">
    <property type="taxonomic scope" value="Bacteria"/>
</dbReference>
<gene>
    <name evidence="1" type="ORF">TW72_05410</name>
</gene>
<evidence type="ECO:0000313" key="1">
    <source>
        <dbReference type="EMBL" id="KJZ01324.1"/>
    </source>
</evidence>
<name>A0A0F4PZY4_9GAMM</name>
<protein>
    <recommendedName>
        <fullName evidence="3">DUF1287 domain-containing protein</fullName>
    </recommendedName>
</protein>
<dbReference type="EMBL" id="JXXZ01000004">
    <property type="protein sequence ID" value="KJZ01324.1"/>
    <property type="molecule type" value="Genomic_DNA"/>
</dbReference>
<dbReference type="InterPro" id="IPR009706">
    <property type="entry name" value="DUF1287"/>
</dbReference>
<sequence length="187" mass="20794">MAMPVAAEPSFSEQLVSAANERTQADVTYDGRYIAIDYPGGDVPAGIGVCTDVVIRSYRALGIDLQQLVHEDMERNFDAYPSQRIWGLTRPDSNIDHRRVPNLRAFFTRHGESLRVSDDGNNYEPGDIVSWMLPGNLPHIGIVSEQRNELGQPLIIHNIGAGPQVTDILFQYPITGHYRYDGDGLAE</sequence>
<dbReference type="PIRSF" id="PIRSF011444">
    <property type="entry name" value="DUF1287"/>
    <property type="match status" value="1"/>
</dbReference>
<dbReference type="Pfam" id="PF06940">
    <property type="entry name" value="DUF1287"/>
    <property type="match status" value="1"/>
</dbReference>
<evidence type="ECO:0000313" key="2">
    <source>
        <dbReference type="Proteomes" id="UP000033664"/>
    </source>
</evidence>
<accession>A0A0F4PZY4</accession>
<dbReference type="Proteomes" id="UP000033664">
    <property type="component" value="Unassembled WGS sequence"/>
</dbReference>